<dbReference type="Pfam" id="PF08395">
    <property type="entry name" value="7tm_7"/>
    <property type="match status" value="1"/>
</dbReference>
<feature type="transmembrane region" description="Helical" evidence="6">
    <location>
        <begin position="88"/>
        <end position="112"/>
    </location>
</feature>
<dbReference type="GO" id="GO:0050909">
    <property type="term" value="P:sensory perception of taste"/>
    <property type="evidence" value="ECO:0007669"/>
    <property type="project" value="InterPro"/>
</dbReference>
<comment type="subcellular location">
    <subcellularLocation>
        <location evidence="1">Membrane</location>
        <topology evidence="1">Multi-pass membrane protein</topology>
    </subcellularLocation>
</comment>
<dbReference type="GO" id="GO:0016020">
    <property type="term" value="C:membrane"/>
    <property type="evidence" value="ECO:0007669"/>
    <property type="project" value="UniProtKB-SubCell"/>
</dbReference>
<name>A0A1W0WN93_HYPEX</name>
<feature type="transmembrane region" description="Helical" evidence="6">
    <location>
        <begin position="232"/>
        <end position="264"/>
    </location>
</feature>
<protein>
    <recommendedName>
        <fullName evidence="9">Gustatory receptor</fullName>
    </recommendedName>
</protein>
<dbReference type="GO" id="GO:0038023">
    <property type="term" value="F:signaling receptor activity"/>
    <property type="evidence" value="ECO:0007669"/>
    <property type="project" value="UniProtKB-ARBA"/>
</dbReference>
<feature type="transmembrane region" description="Helical" evidence="6">
    <location>
        <begin position="132"/>
        <end position="153"/>
    </location>
</feature>
<evidence type="ECO:0000256" key="4">
    <source>
        <dbReference type="ARBA" id="ARBA00023136"/>
    </source>
</evidence>
<dbReference type="PANTHER" id="PTHR21421">
    <property type="entry name" value="GUSTATORY RECEPTOR"/>
    <property type="match status" value="1"/>
</dbReference>
<sequence>MAVNVEISMCDRLRRNPLFRVCRPFLVLMRVGGAFYVPVHAILADEPNVDDEDQQSLQCSLEKASAQRTRQRWRPRSKMEKFELASKGYCLFSLFCVLVYTGRFVFGLAYMLPDQFSTFNSGQDLARLLSKIAIAVWFLNVIVVQLIFLRACWDKSKFYNLFIKWEEWRYISRNSKCTAFAERFLPRRNVVTALAVILLIPQLLSVWLPVLYNGPGMGSLRSMHFEGFSPDNAAVVAVVVIGHFFASFVYIVPVFLLALIGLAIESEFLRLDLDLFLNLTKEGRMEPGMIECFRQRHGKLCDFLELADEVFSLFCLITIGAGVFEIFSLVFVVCALRTDGERGVAMTFVQIFWFFLYVLQPWVVLWTGMRVNEAAHRPLSQLYRVDQSKLPQQETLQLHCFIGRLTGSRLGFTAWRMFTIDATSLLSLLGLYVTYQLLLFQVQIDLTPDSPILQFASGTSRNNLNVSL</sequence>
<dbReference type="OrthoDB" id="6150177at2759"/>
<reference evidence="8" key="1">
    <citation type="submission" date="2017-01" db="EMBL/GenBank/DDBJ databases">
        <title>Comparative genomics of anhydrobiosis in the tardigrade Hypsibius dujardini.</title>
        <authorList>
            <person name="Yoshida Y."/>
            <person name="Koutsovoulos G."/>
            <person name="Laetsch D."/>
            <person name="Stevens L."/>
            <person name="Kumar S."/>
            <person name="Horikawa D."/>
            <person name="Ishino K."/>
            <person name="Komine S."/>
            <person name="Tomita M."/>
            <person name="Blaxter M."/>
            <person name="Arakawa K."/>
        </authorList>
    </citation>
    <scope>NUCLEOTIDE SEQUENCE [LARGE SCALE GENOMIC DNA]</scope>
    <source>
        <strain evidence="8">Z151</strain>
    </source>
</reference>
<keyword evidence="2 6" id="KW-0812">Transmembrane</keyword>
<evidence type="ECO:0008006" key="9">
    <source>
        <dbReference type="Google" id="ProtNLM"/>
    </source>
</evidence>
<dbReference type="GO" id="GO:0051606">
    <property type="term" value="P:detection of stimulus"/>
    <property type="evidence" value="ECO:0007669"/>
    <property type="project" value="UniProtKB-ARBA"/>
</dbReference>
<feature type="transmembrane region" description="Helical" evidence="6">
    <location>
        <begin position="313"/>
        <end position="338"/>
    </location>
</feature>
<evidence type="ECO:0000256" key="2">
    <source>
        <dbReference type="ARBA" id="ARBA00022692"/>
    </source>
</evidence>
<organism evidence="7 8">
    <name type="scientific">Hypsibius exemplaris</name>
    <name type="common">Freshwater tardigrade</name>
    <dbReference type="NCBI Taxonomy" id="2072580"/>
    <lineage>
        <taxon>Eukaryota</taxon>
        <taxon>Metazoa</taxon>
        <taxon>Ecdysozoa</taxon>
        <taxon>Tardigrada</taxon>
        <taxon>Eutardigrada</taxon>
        <taxon>Parachela</taxon>
        <taxon>Hypsibioidea</taxon>
        <taxon>Hypsibiidae</taxon>
        <taxon>Hypsibius</taxon>
    </lineage>
</organism>
<gene>
    <name evidence="7" type="ORF">BV898_09177</name>
</gene>
<feature type="transmembrane region" description="Helical" evidence="6">
    <location>
        <begin position="418"/>
        <end position="438"/>
    </location>
</feature>
<accession>A0A1W0WN93</accession>
<comment type="caution">
    <text evidence="7">The sequence shown here is derived from an EMBL/GenBank/DDBJ whole genome shotgun (WGS) entry which is preliminary data.</text>
</comment>
<dbReference type="InterPro" id="IPR013604">
    <property type="entry name" value="7TM_chemorcpt"/>
</dbReference>
<keyword evidence="8" id="KW-1185">Reference proteome</keyword>
<keyword evidence="4 6" id="KW-0472">Membrane</keyword>
<evidence type="ECO:0000256" key="6">
    <source>
        <dbReference type="SAM" id="Phobius"/>
    </source>
</evidence>
<evidence type="ECO:0000313" key="7">
    <source>
        <dbReference type="EMBL" id="OQV16665.1"/>
    </source>
</evidence>
<proteinExistence type="predicted"/>
<evidence type="ECO:0000256" key="3">
    <source>
        <dbReference type="ARBA" id="ARBA00022989"/>
    </source>
</evidence>
<dbReference type="Proteomes" id="UP000192578">
    <property type="component" value="Unassembled WGS sequence"/>
</dbReference>
<feature type="transmembrane region" description="Helical" evidence="6">
    <location>
        <begin position="190"/>
        <end position="212"/>
    </location>
</feature>
<dbReference type="EMBL" id="MTYJ01000071">
    <property type="protein sequence ID" value="OQV16665.1"/>
    <property type="molecule type" value="Genomic_DNA"/>
</dbReference>
<evidence type="ECO:0000256" key="5">
    <source>
        <dbReference type="ARBA" id="ARBA00023170"/>
    </source>
</evidence>
<dbReference type="AlphaFoldDB" id="A0A1W0WN93"/>
<keyword evidence="5" id="KW-0675">Receptor</keyword>
<evidence type="ECO:0000256" key="1">
    <source>
        <dbReference type="ARBA" id="ARBA00004141"/>
    </source>
</evidence>
<dbReference type="PANTHER" id="PTHR21421:SF29">
    <property type="entry name" value="GUSTATORY RECEPTOR 5A FOR TREHALOSE-RELATED"/>
    <property type="match status" value="1"/>
</dbReference>
<keyword evidence="3 6" id="KW-1133">Transmembrane helix</keyword>
<evidence type="ECO:0000313" key="8">
    <source>
        <dbReference type="Proteomes" id="UP000192578"/>
    </source>
</evidence>
<feature type="transmembrane region" description="Helical" evidence="6">
    <location>
        <begin position="344"/>
        <end position="367"/>
    </location>
</feature>